<protein>
    <submittedName>
        <fullName evidence="2">Uncharacterized protein</fullName>
    </submittedName>
</protein>
<proteinExistence type="predicted"/>
<gene>
    <name evidence="2" type="ORF">A2893_03205</name>
</gene>
<reference evidence="2 3" key="1">
    <citation type="journal article" date="2016" name="Nat. Commun.">
        <title>Thousands of microbial genomes shed light on interconnected biogeochemical processes in an aquifer system.</title>
        <authorList>
            <person name="Anantharaman K."/>
            <person name="Brown C.T."/>
            <person name="Hug L.A."/>
            <person name="Sharon I."/>
            <person name="Castelle C.J."/>
            <person name="Probst A.J."/>
            <person name="Thomas B.C."/>
            <person name="Singh A."/>
            <person name="Wilkins M.J."/>
            <person name="Karaoz U."/>
            <person name="Brodie E.L."/>
            <person name="Williams K.H."/>
            <person name="Hubbard S.S."/>
            <person name="Banfield J.F."/>
        </authorList>
    </citation>
    <scope>NUCLEOTIDE SEQUENCE [LARGE SCALE GENOMIC DNA]</scope>
</reference>
<evidence type="ECO:0000313" key="3">
    <source>
        <dbReference type="Proteomes" id="UP000176725"/>
    </source>
</evidence>
<feature type="coiled-coil region" evidence="1">
    <location>
        <begin position="44"/>
        <end position="113"/>
    </location>
</feature>
<accession>A0A1F8BJC2</accession>
<sequence>MHPLPRKCHERGINARIADKLVWDGISNYMTNPKVLKAQVRRWMGEQKEEVKQTDKSIEELKSELTRIKKEEQRYIKAYGAEMIDSDQLKESTKDLKKQKKLIEQQIFSMQRETIVEVNNYPEDKEIDEFCKIAYKVIGDMGFEAKQSIVRKVVDTIVGTQHDIKVYGHLALNSSIIANVWKGGIQDVKFETSSRDSGSSECGEVNTF</sequence>
<evidence type="ECO:0000256" key="1">
    <source>
        <dbReference type="SAM" id="Coils"/>
    </source>
</evidence>
<evidence type="ECO:0000313" key="2">
    <source>
        <dbReference type="EMBL" id="OGM64112.1"/>
    </source>
</evidence>
<comment type="caution">
    <text evidence="2">The sequence shown here is derived from an EMBL/GenBank/DDBJ whole genome shotgun (WGS) entry which is preliminary data.</text>
</comment>
<dbReference type="EMBL" id="MGHH01000013">
    <property type="protein sequence ID" value="OGM64112.1"/>
    <property type="molecule type" value="Genomic_DNA"/>
</dbReference>
<organism evidence="2 3">
    <name type="scientific">Candidatus Woesebacteria bacterium RIFCSPLOWO2_01_FULL_39_25</name>
    <dbReference type="NCBI Taxonomy" id="1802521"/>
    <lineage>
        <taxon>Bacteria</taxon>
        <taxon>Candidatus Woeseibacteriota</taxon>
    </lineage>
</organism>
<dbReference type="Proteomes" id="UP000176725">
    <property type="component" value="Unassembled WGS sequence"/>
</dbReference>
<name>A0A1F8BJC2_9BACT</name>
<dbReference type="AlphaFoldDB" id="A0A1F8BJC2"/>
<dbReference type="STRING" id="1802521.A2893_03205"/>
<keyword evidence="1" id="KW-0175">Coiled coil</keyword>